<evidence type="ECO:0000256" key="3">
    <source>
        <dbReference type="SAM" id="MobiDB-lite"/>
    </source>
</evidence>
<gene>
    <name evidence="5" type="ORF">OsI_36599</name>
</gene>
<dbReference type="Pfam" id="PF00225">
    <property type="entry name" value="Kinesin"/>
    <property type="match status" value="1"/>
</dbReference>
<evidence type="ECO:0000313" key="5">
    <source>
        <dbReference type="EMBL" id="EEC68423.1"/>
    </source>
</evidence>
<accession>B8BL87</accession>
<dbReference type="SUPFAM" id="SSF52540">
    <property type="entry name" value="P-loop containing nucleoside triphosphate hydrolases"/>
    <property type="match status" value="1"/>
</dbReference>
<dbReference type="GO" id="GO:0003777">
    <property type="term" value="F:microtubule motor activity"/>
    <property type="evidence" value="ECO:0007669"/>
    <property type="project" value="InterPro"/>
</dbReference>
<dbReference type="AlphaFoldDB" id="B8BL87"/>
<dbReference type="PRINTS" id="PR00380">
    <property type="entry name" value="KINESINHEAVY"/>
</dbReference>
<evidence type="ECO:0000256" key="2">
    <source>
        <dbReference type="ARBA" id="ARBA00023175"/>
    </source>
</evidence>
<dbReference type="InterPro" id="IPR027417">
    <property type="entry name" value="P-loop_NTPase"/>
</dbReference>
<evidence type="ECO:0000256" key="1">
    <source>
        <dbReference type="ARBA" id="ARBA00022701"/>
    </source>
</evidence>
<dbReference type="EMBL" id="CM000136">
    <property type="protein sequence ID" value="EEC68423.1"/>
    <property type="molecule type" value="Genomic_DNA"/>
</dbReference>
<proteinExistence type="predicted"/>
<name>B8BL87_ORYSI</name>
<feature type="region of interest" description="Disordered" evidence="3">
    <location>
        <begin position="18"/>
        <end position="37"/>
    </location>
</feature>
<dbReference type="PANTHER" id="PTHR47968:SF15">
    <property type="entry name" value="KINESIN-LIKE PROTEIN KIN-12F"/>
    <property type="match status" value="1"/>
</dbReference>
<dbReference type="Gramene" id="BGIOSGA033750-TA">
    <property type="protein sequence ID" value="BGIOSGA033750-PA"/>
    <property type="gene ID" value="BGIOSGA033750"/>
</dbReference>
<dbReference type="InterPro" id="IPR001752">
    <property type="entry name" value="Kinesin_motor_dom"/>
</dbReference>
<keyword evidence="6" id="KW-1185">Reference proteome</keyword>
<organism evidence="5 6">
    <name type="scientific">Oryza sativa subsp. indica</name>
    <name type="common">Rice</name>
    <dbReference type="NCBI Taxonomy" id="39946"/>
    <lineage>
        <taxon>Eukaryota</taxon>
        <taxon>Viridiplantae</taxon>
        <taxon>Streptophyta</taxon>
        <taxon>Embryophyta</taxon>
        <taxon>Tracheophyta</taxon>
        <taxon>Spermatophyta</taxon>
        <taxon>Magnoliopsida</taxon>
        <taxon>Liliopsida</taxon>
        <taxon>Poales</taxon>
        <taxon>Poaceae</taxon>
        <taxon>BOP clade</taxon>
        <taxon>Oryzoideae</taxon>
        <taxon>Oryzeae</taxon>
        <taxon>Oryzinae</taxon>
        <taxon>Oryza</taxon>
        <taxon>Oryza sativa</taxon>
    </lineage>
</organism>
<dbReference type="Proteomes" id="UP000007015">
    <property type="component" value="Chromosome 11"/>
</dbReference>
<dbReference type="GO" id="GO:0005874">
    <property type="term" value="C:microtubule"/>
    <property type="evidence" value="ECO:0007669"/>
    <property type="project" value="UniProtKB-KW"/>
</dbReference>
<sequence length="119" mass="13158">MGEEELCRCGEDELADSQTARAWGRRSSPRQEISPEKQTSYQCQCSFLEGLPNRKVGTTSMNLKSSRSHIIFTCVIEAWSKGCSSNGFSSSQTSRITFVDIVGPDNDELDGGSKHCTRE</sequence>
<dbReference type="STRING" id="39946.B8BL87"/>
<dbReference type="HOGENOM" id="CLU_2065369_0_0_1"/>
<dbReference type="GO" id="GO:0005524">
    <property type="term" value="F:ATP binding"/>
    <property type="evidence" value="ECO:0007669"/>
    <property type="project" value="InterPro"/>
</dbReference>
<reference evidence="5 6" key="1">
    <citation type="journal article" date="2005" name="PLoS Biol.">
        <title>The genomes of Oryza sativa: a history of duplications.</title>
        <authorList>
            <person name="Yu J."/>
            <person name="Wang J."/>
            <person name="Lin W."/>
            <person name="Li S."/>
            <person name="Li H."/>
            <person name="Zhou J."/>
            <person name="Ni P."/>
            <person name="Dong W."/>
            <person name="Hu S."/>
            <person name="Zeng C."/>
            <person name="Zhang J."/>
            <person name="Zhang Y."/>
            <person name="Li R."/>
            <person name="Xu Z."/>
            <person name="Li S."/>
            <person name="Li X."/>
            <person name="Zheng H."/>
            <person name="Cong L."/>
            <person name="Lin L."/>
            <person name="Yin J."/>
            <person name="Geng J."/>
            <person name="Li G."/>
            <person name="Shi J."/>
            <person name="Liu J."/>
            <person name="Lv H."/>
            <person name="Li J."/>
            <person name="Wang J."/>
            <person name="Deng Y."/>
            <person name="Ran L."/>
            <person name="Shi X."/>
            <person name="Wang X."/>
            <person name="Wu Q."/>
            <person name="Li C."/>
            <person name="Ren X."/>
            <person name="Wang J."/>
            <person name="Wang X."/>
            <person name="Li D."/>
            <person name="Liu D."/>
            <person name="Zhang X."/>
            <person name="Ji Z."/>
            <person name="Zhao W."/>
            <person name="Sun Y."/>
            <person name="Zhang Z."/>
            <person name="Bao J."/>
            <person name="Han Y."/>
            <person name="Dong L."/>
            <person name="Ji J."/>
            <person name="Chen P."/>
            <person name="Wu S."/>
            <person name="Liu J."/>
            <person name="Xiao Y."/>
            <person name="Bu D."/>
            <person name="Tan J."/>
            <person name="Yang L."/>
            <person name="Ye C."/>
            <person name="Zhang J."/>
            <person name="Xu J."/>
            <person name="Zhou Y."/>
            <person name="Yu Y."/>
            <person name="Zhang B."/>
            <person name="Zhuang S."/>
            <person name="Wei H."/>
            <person name="Liu B."/>
            <person name="Lei M."/>
            <person name="Yu H."/>
            <person name="Li Y."/>
            <person name="Xu H."/>
            <person name="Wei S."/>
            <person name="He X."/>
            <person name="Fang L."/>
            <person name="Zhang Z."/>
            <person name="Zhang Y."/>
            <person name="Huang X."/>
            <person name="Su Z."/>
            <person name="Tong W."/>
            <person name="Li J."/>
            <person name="Tong Z."/>
            <person name="Li S."/>
            <person name="Ye J."/>
            <person name="Wang L."/>
            <person name="Fang L."/>
            <person name="Lei T."/>
            <person name="Chen C."/>
            <person name="Chen H."/>
            <person name="Xu Z."/>
            <person name="Li H."/>
            <person name="Huang H."/>
            <person name="Zhang F."/>
            <person name="Xu H."/>
            <person name="Li N."/>
            <person name="Zhao C."/>
            <person name="Li S."/>
            <person name="Dong L."/>
            <person name="Huang Y."/>
            <person name="Li L."/>
            <person name="Xi Y."/>
            <person name="Qi Q."/>
            <person name="Li W."/>
            <person name="Zhang B."/>
            <person name="Hu W."/>
            <person name="Zhang Y."/>
            <person name="Tian X."/>
            <person name="Jiao Y."/>
            <person name="Liang X."/>
            <person name="Jin J."/>
            <person name="Gao L."/>
            <person name="Zheng W."/>
            <person name="Hao B."/>
            <person name="Liu S."/>
            <person name="Wang W."/>
            <person name="Yuan L."/>
            <person name="Cao M."/>
            <person name="McDermott J."/>
            <person name="Samudrala R."/>
            <person name="Wang J."/>
            <person name="Wong G.K."/>
            <person name="Yang H."/>
        </authorList>
    </citation>
    <scope>NUCLEOTIDE SEQUENCE [LARGE SCALE GENOMIC DNA]</scope>
    <source>
        <strain evidence="6">cv. 93-11</strain>
    </source>
</reference>
<dbReference type="InterPro" id="IPR036961">
    <property type="entry name" value="Kinesin_motor_dom_sf"/>
</dbReference>
<dbReference type="InterPro" id="IPR027640">
    <property type="entry name" value="Kinesin-like_fam"/>
</dbReference>
<evidence type="ECO:0000313" key="6">
    <source>
        <dbReference type="Proteomes" id="UP000007015"/>
    </source>
</evidence>
<dbReference type="Gene3D" id="3.40.850.10">
    <property type="entry name" value="Kinesin motor domain"/>
    <property type="match status" value="1"/>
</dbReference>
<keyword evidence="1" id="KW-0493">Microtubule</keyword>
<dbReference type="GO" id="GO:0008017">
    <property type="term" value="F:microtubule binding"/>
    <property type="evidence" value="ECO:0007669"/>
    <property type="project" value="InterPro"/>
</dbReference>
<protein>
    <recommendedName>
        <fullName evidence="4">Kinesin motor domain-containing protein</fullName>
    </recommendedName>
</protein>
<evidence type="ECO:0000259" key="4">
    <source>
        <dbReference type="Pfam" id="PF00225"/>
    </source>
</evidence>
<feature type="domain" description="Kinesin motor" evidence="4">
    <location>
        <begin position="44"/>
        <end position="107"/>
    </location>
</feature>
<dbReference type="GO" id="GO:0007018">
    <property type="term" value="P:microtubule-based movement"/>
    <property type="evidence" value="ECO:0007669"/>
    <property type="project" value="InterPro"/>
</dbReference>
<dbReference type="PANTHER" id="PTHR47968">
    <property type="entry name" value="CENTROMERE PROTEIN E"/>
    <property type="match status" value="1"/>
</dbReference>
<keyword evidence="2" id="KW-0505">Motor protein</keyword>